<evidence type="ECO:0000256" key="5">
    <source>
        <dbReference type="ARBA" id="ARBA00061299"/>
    </source>
</evidence>
<dbReference type="GO" id="GO:0005737">
    <property type="term" value="C:cytoplasm"/>
    <property type="evidence" value="ECO:0007669"/>
    <property type="project" value="UniProtKB-SubCell"/>
</dbReference>
<evidence type="ECO:0000256" key="6">
    <source>
        <dbReference type="SAM" id="Coils"/>
    </source>
</evidence>
<feature type="compositionally biased region" description="Low complexity" evidence="7">
    <location>
        <begin position="1616"/>
        <end position="1633"/>
    </location>
</feature>
<feature type="coiled-coil region" evidence="6">
    <location>
        <begin position="1362"/>
        <end position="1389"/>
    </location>
</feature>
<keyword evidence="10" id="KW-1185">Reference proteome</keyword>
<dbReference type="GO" id="GO:0005813">
    <property type="term" value="C:centrosome"/>
    <property type="evidence" value="ECO:0007669"/>
    <property type="project" value="TreeGrafter"/>
</dbReference>
<dbReference type="GO" id="GO:0007165">
    <property type="term" value="P:signal transduction"/>
    <property type="evidence" value="ECO:0007669"/>
    <property type="project" value="UniProtKB-ARBA"/>
</dbReference>
<feature type="region of interest" description="Disordered" evidence="7">
    <location>
        <begin position="1615"/>
        <end position="1634"/>
    </location>
</feature>
<dbReference type="InterPro" id="IPR001715">
    <property type="entry name" value="CH_dom"/>
</dbReference>
<comment type="similarity">
    <text evidence="5">Belongs to the CCDC88 family.</text>
</comment>
<evidence type="ECO:0000313" key="10">
    <source>
        <dbReference type="Proteomes" id="UP000694565"/>
    </source>
</evidence>
<evidence type="ECO:0000259" key="8">
    <source>
        <dbReference type="PROSITE" id="PS50021"/>
    </source>
</evidence>
<evidence type="ECO:0000256" key="1">
    <source>
        <dbReference type="ARBA" id="ARBA00004496"/>
    </source>
</evidence>
<dbReference type="InterPro" id="IPR036872">
    <property type="entry name" value="CH_dom_sf"/>
</dbReference>
<dbReference type="Proteomes" id="UP000694565">
    <property type="component" value="Unplaced"/>
</dbReference>
<feature type="compositionally biased region" description="Polar residues" evidence="7">
    <location>
        <begin position="1564"/>
        <end position="1606"/>
    </location>
</feature>
<feature type="region of interest" description="Disordered" evidence="7">
    <location>
        <begin position="1414"/>
        <end position="1459"/>
    </location>
</feature>
<feature type="region of interest" description="Disordered" evidence="7">
    <location>
        <begin position="1563"/>
        <end position="1609"/>
    </location>
</feature>
<dbReference type="Ensembl" id="ENSCLMT00005050601.1">
    <property type="protein sequence ID" value="ENSCLMP00005048951.1"/>
    <property type="gene ID" value="ENSCLMG00005022317.1"/>
</dbReference>
<keyword evidence="2" id="KW-0963">Cytoplasm</keyword>
<comment type="subcellular location">
    <subcellularLocation>
        <location evidence="1">Cytoplasm</location>
    </subcellularLocation>
</comment>
<dbReference type="GO" id="GO:0008017">
    <property type="term" value="F:microtubule binding"/>
    <property type="evidence" value="ECO:0007669"/>
    <property type="project" value="TreeGrafter"/>
</dbReference>
<accession>A0A8C3B157</accession>
<evidence type="ECO:0000313" key="9">
    <source>
        <dbReference type="Ensembl" id="ENSCLMP00005048951.1"/>
    </source>
</evidence>
<dbReference type="Gene3D" id="1.10.418.10">
    <property type="entry name" value="Calponin-like domain"/>
    <property type="match status" value="1"/>
</dbReference>
<feature type="compositionally biased region" description="Polar residues" evidence="7">
    <location>
        <begin position="1650"/>
        <end position="1670"/>
    </location>
</feature>
<feature type="domain" description="Calponin-homology (CH)" evidence="8">
    <location>
        <begin position="12"/>
        <end position="132"/>
    </location>
</feature>
<feature type="region of interest" description="Disordered" evidence="7">
    <location>
        <begin position="1779"/>
        <end position="1810"/>
    </location>
</feature>
<proteinExistence type="inferred from homology"/>
<dbReference type="PROSITE" id="PS50021">
    <property type="entry name" value="CH"/>
    <property type="match status" value="1"/>
</dbReference>
<keyword evidence="4 6" id="KW-0175">Coiled coil</keyword>
<feature type="compositionally biased region" description="Low complexity" evidence="7">
    <location>
        <begin position="1439"/>
        <end position="1456"/>
    </location>
</feature>
<dbReference type="GO" id="GO:0051959">
    <property type="term" value="F:dynein light intermediate chain binding"/>
    <property type="evidence" value="ECO:0007669"/>
    <property type="project" value="TreeGrafter"/>
</dbReference>
<evidence type="ECO:0000256" key="3">
    <source>
        <dbReference type="ARBA" id="ARBA00022658"/>
    </source>
</evidence>
<dbReference type="PANTHER" id="PTHR18947:SF30">
    <property type="entry name" value="GIRDIN"/>
    <property type="match status" value="1"/>
</dbReference>
<feature type="coiled-coil region" evidence="6">
    <location>
        <begin position="462"/>
        <end position="571"/>
    </location>
</feature>
<feature type="coiled-coil region" evidence="6">
    <location>
        <begin position="246"/>
        <end position="366"/>
    </location>
</feature>
<dbReference type="SUPFAM" id="SSF116907">
    <property type="entry name" value="Hook domain"/>
    <property type="match status" value="1"/>
</dbReference>
<dbReference type="GO" id="GO:0005085">
    <property type="term" value="F:guanyl-nucleotide exchange factor activity"/>
    <property type="evidence" value="ECO:0007669"/>
    <property type="project" value="UniProtKB-KW"/>
</dbReference>
<dbReference type="GeneTree" id="ENSGT00940000155559"/>
<feature type="compositionally biased region" description="Polar residues" evidence="7">
    <location>
        <begin position="1799"/>
        <end position="1810"/>
    </location>
</feature>
<feature type="region of interest" description="Disordered" evidence="7">
    <location>
        <begin position="1650"/>
        <end position="1743"/>
    </location>
</feature>
<dbReference type="FunFam" id="1.10.418.10:FF:000035">
    <property type="entry name" value="girdin isoform X1"/>
    <property type="match status" value="1"/>
</dbReference>
<reference evidence="9" key="2">
    <citation type="submission" date="2025-09" db="UniProtKB">
        <authorList>
            <consortium name="Ensembl"/>
        </authorList>
    </citation>
    <scope>IDENTIFICATION</scope>
</reference>
<feature type="coiled-coil region" evidence="6">
    <location>
        <begin position="1140"/>
        <end position="1338"/>
    </location>
</feature>
<dbReference type="InterPro" id="IPR043936">
    <property type="entry name" value="HOOK_N"/>
</dbReference>
<protein>
    <submittedName>
        <fullName evidence="9">Coiled-coil domain containing 88A</fullName>
    </submittedName>
</protein>
<dbReference type="Pfam" id="PF19047">
    <property type="entry name" value="HOOK_N"/>
    <property type="match status" value="1"/>
</dbReference>
<feature type="region of interest" description="Disordered" evidence="7">
    <location>
        <begin position="1004"/>
        <end position="1036"/>
    </location>
</feature>
<dbReference type="PANTHER" id="PTHR18947">
    <property type="entry name" value="HOOK PROTEINS"/>
    <property type="match status" value="1"/>
</dbReference>
<evidence type="ECO:0000256" key="7">
    <source>
        <dbReference type="SAM" id="MobiDB-lite"/>
    </source>
</evidence>
<name>A0A8C3B157_CYCLU</name>
<keyword evidence="3" id="KW-0344">Guanine-nucleotide releasing factor</keyword>
<sequence length="1810" mass="206277">MESEVFTPLLEQFMLTPLVCWVKTVGQATLTDGTPLSEYIELVDGIYLNEIMLEINPKSTVQRTNKKVNNDPTLRIQNLSLLIRQIKAYYQETLQQLVMMPLPNVLVLGRNPLSEQGLEEVKKLLLLVLGCAVQCEKKEEYIERIQTLDFDTKAAIASHIQEVTHDQENVVDLQWLESGEMPPEDLDSLSRNLAFHLKRLVDDRDTQLETIVELTQERDCVQLSPLAPYPTQSPGDSPSMRRTESRQHLSVELADAKAKIRRLRQELEEKSEQLLDTRQELEIMEVELKRHQQESYQLVSDARSARAYRDELDALREKAIRVDKLESELGRYKERLHDIEFYKARVEELKEDNQVLLETKSMLEEQLDATRTRSDKLHLLEKEGLQLKSKIHDMEMERDMDRKRMEELMEENLVLEMAQKQSMDESLHLGWELEQLSKTPELTEASQKSLGEEVNELTSSRLLKLEKDNQTLLKTVEELRGAASQDTVTKLVKVNQENQRLNHKLEQLGSELTADRESLRSAESLSTDLMKEKALLEKTLETLRENSERQLKGLEQENKHMSQTVSSLRQRCQVGAEARVKDVEKENRILHESICETTAKLNKMEFERKQLRKELEVVKEKGERAEELEVLLQKLEKDNESLQKKVAGLGITCGKVSSLEKENMDLEAEGRRLKKKLDTLKNMAFQLEALEKENAQLEDENLELRRSAENLRSAGAKAAQLEAENRELESERSHLKRSLELLKASSKKTERLEVSYQGLDTENQRLQKALENSSKKIQQLEEELQEVETENQTLQRNLEELKISSKRLEQLEQENKTLEQESSQLEKDKKLLEKENKRLRQQAEIRDSKLDDDNQRISTLEKENRTMGKEMIFFRDSCTRVKDLERENRELVKLGTIDKKTLNTLREELVSEKLRTQQMNNDLDKLTHELEKIGLNKERLLHDESSDDRFRLLETRLESTLKSSLEFKEEKIAALEARLQESSNLNQQLRQELKTVKKNYEALRQREEEEERMVQSSPPRGGEDPQAVGKWEKESHEATRELLKVKDRLIEVERNNATLQAEKAALRSQLKQLETQSSNLQAQIVAVQRQTASLQENNTTLQTQNAKLQVENSTLSSKSAALMAQNAQLQSQQSSVEGEREGALKEKEELRSTYELLLRDHEKLAALHERQAAEFEALIGKHGGLKSSRKSLEQQHRDLEDKYKQLLQRKGDLEDLEKNLKEQQEKMALENQTHQSTADKYKLLKEENDRLDNNHRQLMKDNENLQLDHKNVKTQLNSAKLDQTKLEAEFSKLKEQYQQLDITSTKLTNQCELLSQLKGNLEEENRHLLDQIQTLMLQNRTLLEQTMESKDLYHRTAIVSPGRNYLYKLNELRRQKEKLEEKIMDQYKFYDPSPPRRRGNWITLKMRKLIKPKSRERMRSLTLTPSRSESGDGFLMFPQDSQDSSSIGSGSNSLDDTLTQKKSSTMNDLLQTMAVAGGPGAQWASSIDNLDGGEAGDAGMTVGSRRGGGPRMKELAFSTNAIDCAALTLPTAGRSRAKLRLQVKGQDAGFILREAREEKCALNGSLSRPHSESSGEFSLSLDQEVWSSSGSSPVQQPTSSRSSHQSPMLLRRSLDPSAAAGGAGPATKTGSPTKEVLSLQQFLDEVSFQRTSGSQENLTVDSPRLSTSSEHVQKERTLTKSRGILRSSSGKAAPGSSDRPPRAAGQPGRPTLRKAESTRVRGSVPLRSSLSSQSKATSVSGRLDLASSTLPRASSVISTAEGSTRRTSIHDLLLKDGRQPVSVDTTTPAASAKAGVRSPQYSRNSVQVVL</sequence>
<reference evidence="9" key="1">
    <citation type="submission" date="2025-08" db="UniProtKB">
        <authorList>
            <consortium name="Ensembl"/>
        </authorList>
    </citation>
    <scope>IDENTIFICATION</scope>
</reference>
<evidence type="ECO:0000256" key="4">
    <source>
        <dbReference type="ARBA" id="ARBA00023054"/>
    </source>
</evidence>
<dbReference type="GO" id="GO:0030705">
    <property type="term" value="P:cytoskeleton-dependent intracellular transport"/>
    <property type="evidence" value="ECO:0007669"/>
    <property type="project" value="InterPro"/>
</dbReference>
<evidence type="ECO:0000256" key="2">
    <source>
        <dbReference type="ARBA" id="ARBA00022490"/>
    </source>
</evidence>
<feature type="coiled-coil region" evidence="6">
    <location>
        <begin position="601"/>
        <end position="870"/>
    </location>
</feature>
<feature type="compositionally biased region" description="Low complexity" evidence="7">
    <location>
        <begin position="1720"/>
        <end position="1740"/>
    </location>
</feature>
<dbReference type="GO" id="GO:0031122">
    <property type="term" value="P:cytoplasmic microtubule organization"/>
    <property type="evidence" value="ECO:0007669"/>
    <property type="project" value="TreeGrafter"/>
</dbReference>
<organism evidence="9 10">
    <name type="scientific">Cyclopterus lumpus</name>
    <name type="common">Lumpsucker</name>
    <dbReference type="NCBI Taxonomy" id="8103"/>
    <lineage>
        <taxon>Eukaryota</taxon>
        <taxon>Metazoa</taxon>
        <taxon>Chordata</taxon>
        <taxon>Craniata</taxon>
        <taxon>Vertebrata</taxon>
        <taxon>Euteleostomi</taxon>
        <taxon>Actinopterygii</taxon>
        <taxon>Neopterygii</taxon>
        <taxon>Teleostei</taxon>
        <taxon>Neoteleostei</taxon>
        <taxon>Acanthomorphata</taxon>
        <taxon>Eupercaria</taxon>
        <taxon>Perciformes</taxon>
        <taxon>Cottioidei</taxon>
        <taxon>Cottales</taxon>
        <taxon>Cyclopteridae</taxon>
        <taxon>Cyclopterus</taxon>
    </lineage>
</organism>